<name>A0ACC0NAZ5_RHOML</name>
<keyword evidence="2" id="KW-1185">Reference proteome</keyword>
<reference evidence="1" key="1">
    <citation type="submission" date="2022-02" db="EMBL/GenBank/DDBJ databases">
        <title>Plant Genome Project.</title>
        <authorList>
            <person name="Zhang R.-G."/>
        </authorList>
    </citation>
    <scope>NUCLEOTIDE SEQUENCE</scope>
    <source>
        <strain evidence="1">AT1</strain>
    </source>
</reference>
<dbReference type="Proteomes" id="UP001062846">
    <property type="component" value="Chromosome 6"/>
</dbReference>
<comment type="caution">
    <text evidence="1">The sequence shown here is derived from an EMBL/GenBank/DDBJ whole genome shotgun (WGS) entry which is preliminary data.</text>
</comment>
<organism evidence="1 2">
    <name type="scientific">Rhododendron molle</name>
    <name type="common">Chinese azalea</name>
    <name type="synonym">Azalea mollis</name>
    <dbReference type="NCBI Taxonomy" id="49168"/>
    <lineage>
        <taxon>Eukaryota</taxon>
        <taxon>Viridiplantae</taxon>
        <taxon>Streptophyta</taxon>
        <taxon>Embryophyta</taxon>
        <taxon>Tracheophyta</taxon>
        <taxon>Spermatophyta</taxon>
        <taxon>Magnoliopsida</taxon>
        <taxon>eudicotyledons</taxon>
        <taxon>Gunneridae</taxon>
        <taxon>Pentapetalae</taxon>
        <taxon>asterids</taxon>
        <taxon>Ericales</taxon>
        <taxon>Ericaceae</taxon>
        <taxon>Ericoideae</taxon>
        <taxon>Rhodoreae</taxon>
        <taxon>Rhododendron</taxon>
    </lineage>
</organism>
<evidence type="ECO:0000313" key="1">
    <source>
        <dbReference type="EMBL" id="KAI8549683.1"/>
    </source>
</evidence>
<sequence length="408" mass="44399">MISSMELFVPRDPGPWGASGGKHWDDGVFSAIKKVHLNINCRAVFGVYCYNSSAVPIRESRWEAFPVTVAWQQIELDSPSEVIVGIEGFYGPVLMEWENGFEALTSITFYTNKQNVPFIYVVGHHSWSDVQAKASSLEGCISIGPWGHLEGEPWVYNPEGRIRQITVCNGSGVDSLSFQSESSNGVVWSEKYGGPGGSRCETGYSLSIPLEGGAVVGFHGLAGQYLNAIGIYAKPQSTSGEEYEATQTQITNIMKLAVPCDTGPWGGSGGKHWDDGVFATVKQVEVHIEQALNVIRAVQLRYEKRDGQLVVTPSQGGPRGDLIKTIRVDGTSEFLVSIEGFYGPVEGKNGCEAIKCITFYSNKRRYGPYGGEEIGTHFSSAQSVGKIVGFFGRAGSYLNAIGVHMEYF</sequence>
<gene>
    <name evidence="1" type="ORF">RHMOL_Rhmol06G0043600</name>
</gene>
<protein>
    <submittedName>
        <fullName evidence="1">Uncharacterized protein</fullName>
    </submittedName>
</protein>
<accession>A0ACC0NAZ5</accession>
<evidence type="ECO:0000313" key="2">
    <source>
        <dbReference type="Proteomes" id="UP001062846"/>
    </source>
</evidence>
<dbReference type="EMBL" id="CM046393">
    <property type="protein sequence ID" value="KAI8549683.1"/>
    <property type="molecule type" value="Genomic_DNA"/>
</dbReference>
<proteinExistence type="predicted"/>